<feature type="transmembrane region" description="Helical" evidence="6">
    <location>
        <begin position="109"/>
        <end position="136"/>
    </location>
</feature>
<evidence type="ECO:0000256" key="3">
    <source>
        <dbReference type="ARBA" id="ARBA00022692"/>
    </source>
</evidence>
<comment type="caution">
    <text evidence="7">The sequence shown here is derived from an EMBL/GenBank/DDBJ whole genome shotgun (WGS) entry which is preliminary data.</text>
</comment>
<dbReference type="Gene3D" id="1.20.1740.10">
    <property type="entry name" value="Amino acid/polyamine transporter I"/>
    <property type="match status" value="1"/>
</dbReference>
<dbReference type="InterPro" id="IPR002293">
    <property type="entry name" value="AA/rel_permease1"/>
</dbReference>
<gene>
    <name evidence="7" type="ORF">GCM10009798_27880</name>
</gene>
<name>A0ABP5CQ48_9ACTN</name>
<proteinExistence type="predicted"/>
<comment type="subcellular location">
    <subcellularLocation>
        <location evidence="1">Membrane</location>
        <topology evidence="1">Multi-pass membrane protein</topology>
    </subcellularLocation>
</comment>
<dbReference type="RefSeq" id="WP_344045653.1">
    <property type="nucleotide sequence ID" value="NZ_BAAAPB010000002.1"/>
</dbReference>
<dbReference type="Proteomes" id="UP001500571">
    <property type="component" value="Unassembled WGS sequence"/>
</dbReference>
<keyword evidence="4 6" id="KW-1133">Transmembrane helix</keyword>
<dbReference type="PANTHER" id="PTHR45649">
    <property type="entry name" value="AMINO-ACID PERMEASE BAT1"/>
    <property type="match status" value="1"/>
</dbReference>
<dbReference type="Pfam" id="PF13520">
    <property type="entry name" value="AA_permease_2"/>
    <property type="match status" value="1"/>
</dbReference>
<accession>A0ABP5CQ48</accession>
<feature type="transmembrane region" description="Helical" evidence="6">
    <location>
        <begin position="156"/>
        <end position="174"/>
    </location>
</feature>
<feature type="transmembrane region" description="Helical" evidence="6">
    <location>
        <begin position="325"/>
        <end position="344"/>
    </location>
</feature>
<feature type="transmembrane region" description="Helical" evidence="6">
    <location>
        <begin position="375"/>
        <end position="394"/>
    </location>
</feature>
<keyword evidence="5 6" id="KW-0472">Membrane</keyword>
<keyword evidence="3 6" id="KW-0812">Transmembrane</keyword>
<organism evidence="7 8">
    <name type="scientific">Nocardioides panacihumi</name>
    <dbReference type="NCBI Taxonomy" id="400774"/>
    <lineage>
        <taxon>Bacteria</taxon>
        <taxon>Bacillati</taxon>
        <taxon>Actinomycetota</taxon>
        <taxon>Actinomycetes</taxon>
        <taxon>Propionibacteriales</taxon>
        <taxon>Nocardioidaceae</taxon>
        <taxon>Nocardioides</taxon>
    </lineage>
</organism>
<dbReference type="PIRSF" id="PIRSF006060">
    <property type="entry name" value="AA_transporter"/>
    <property type="match status" value="1"/>
</dbReference>
<evidence type="ECO:0000256" key="6">
    <source>
        <dbReference type="SAM" id="Phobius"/>
    </source>
</evidence>
<evidence type="ECO:0000313" key="8">
    <source>
        <dbReference type="Proteomes" id="UP001500571"/>
    </source>
</evidence>
<feature type="transmembrane region" description="Helical" evidence="6">
    <location>
        <begin position="186"/>
        <end position="205"/>
    </location>
</feature>
<keyword evidence="2" id="KW-0813">Transport</keyword>
<evidence type="ECO:0000256" key="5">
    <source>
        <dbReference type="ARBA" id="ARBA00023136"/>
    </source>
</evidence>
<evidence type="ECO:0000256" key="2">
    <source>
        <dbReference type="ARBA" id="ARBA00022448"/>
    </source>
</evidence>
<feature type="transmembrane region" description="Helical" evidence="6">
    <location>
        <begin position="31"/>
        <end position="55"/>
    </location>
</feature>
<sequence length="534" mass="57163">MSEQGAHAGIGDDTDDARLASLGYQPQLRRVLGLFANFSVAFTYLSPMVGIYSLFVLGLGTGGPAYIWLNFIPIIGMLLVALVFGELASHYPVAGALYQYSKFSVGPGYGWFVGWFYGLALLITVAAVDTGVVAYFAALTHNWFGWSLDPADHFTILWITVGLLLIQTVLNITGAQVMGRVAQFGVYVEIVGTFGIAIILGIHGFHHGLGYLFSTQGQTHAATNALGLDFHGSWLAAGLIAVLAPVYIYYGFESAGDISEETKDAGRQVPRAMRLAVIWGGIGSIVLTAALLLAIPGDGAKGVGDAVSGGVPSILAQLPSGVQDFLLLMIIFAFFSCGTSIQGAGSRLAFSYARDDALPGSAWIRHVHPRFRTPINALIAGAVVSALFVLLVFASPAHDKHIWFITYPGGVNALVALVSFGVSGIYLSFLLTVVAAAVARSRGWVPEGRFTLGRWGTLVTWAALIYLGLMLVNVVLPTGLTSPRAYFNLDWITLLVMFVITVVGAIYFFLARPDRGLRRHIHDEAEPSGAERHH</sequence>
<evidence type="ECO:0000313" key="7">
    <source>
        <dbReference type="EMBL" id="GAA1965948.1"/>
    </source>
</evidence>
<keyword evidence="8" id="KW-1185">Reference proteome</keyword>
<feature type="transmembrane region" description="Helical" evidence="6">
    <location>
        <begin position="414"/>
        <end position="438"/>
    </location>
</feature>
<feature type="transmembrane region" description="Helical" evidence="6">
    <location>
        <begin position="67"/>
        <end position="88"/>
    </location>
</feature>
<protein>
    <submittedName>
        <fullName evidence="7">Amino acid permease</fullName>
    </submittedName>
</protein>
<dbReference type="EMBL" id="BAAAPB010000002">
    <property type="protein sequence ID" value="GAA1965948.1"/>
    <property type="molecule type" value="Genomic_DNA"/>
</dbReference>
<feature type="transmembrane region" description="Helical" evidence="6">
    <location>
        <begin position="491"/>
        <end position="510"/>
    </location>
</feature>
<evidence type="ECO:0000256" key="4">
    <source>
        <dbReference type="ARBA" id="ARBA00022989"/>
    </source>
</evidence>
<reference evidence="8" key="1">
    <citation type="journal article" date="2019" name="Int. J. Syst. Evol. Microbiol.">
        <title>The Global Catalogue of Microorganisms (GCM) 10K type strain sequencing project: providing services to taxonomists for standard genome sequencing and annotation.</title>
        <authorList>
            <consortium name="The Broad Institute Genomics Platform"/>
            <consortium name="The Broad Institute Genome Sequencing Center for Infectious Disease"/>
            <person name="Wu L."/>
            <person name="Ma J."/>
        </authorList>
    </citation>
    <scope>NUCLEOTIDE SEQUENCE [LARGE SCALE GENOMIC DNA]</scope>
    <source>
        <strain evidence="8">JCM 15309</strain>
    </source>
</reference>
<dbReference type="PANTHER" id="PTHR45649:SF26">
    <property type="entry name" value="OS04G0435100 PROTEIN"/>
    <property type="match status" value="1"/>
</dbReference>
<evidence type="ECO:0000256" key="1">
    <source>
        <dbReference type="ARBA" id="ARBA00004141"/>
    </source>
</evidence>
<feature type="transmembrane region" description="Helical" evidence="6">
    <location>
        <begin position="458"/>
        <end position="479"/>
    </location>
</feature>
<feature type="transmembrane region" description="Helical" evidence="6">
    <location>
        <begin position="234"/>
        <end position="252"/>
    </location>
</feature>
<feature type="transmembrane region" description="Helical" evidence="6">
    <location>
        <begin position="273"/>
        <end position="295"/>
    </location>
</feature>